<dbReference type="Gene3D" id="3.60.21.10">
    <property type="match status" value="1"/>
</dbReference>
<protein>
    <submittedName>
        <fullName evidence="2">Metallophosphoesterase</fullName>
    </submittedName>
</protein>
<evidence type="ECO:0000313" key="3">
    <source>
        <dbReference type="Proteomes" id="UP001596989"/>
    </source>
</evidence>
<name>A0ABW3HMN2_9BACL</name>
<dbReference type="InterPro" id="IPR052963">
    <property type="entry name" value="Pantetheine_PDE"/>
</dbReference>
<dbReference type="Proteomes" id="UP001596989">
    <property type="component" value="Unassembled WGS sequence"/>
</dbReference>
<evidence type="ECO:0000313" key="2">
    <source>
        <dbReference type="EMBL" id="MFD0958733.1"/>
    </source>
</evidence>
<dbReference type="InterPro" id="IPR022302">
    <property type="entry name" value="Phosphoesterase_putative"/>
</dbReference>
<keyword evidence="3" id="KW-1185">Reference proteome</keyword>
<dbReference type="RefSeq" id="WP_377562540.1">
    <property type="nucleotide sequence ID" value="NZ_JBHTJZ010000005.1"/>
</dbReference>
<proteinExistence type="predicted"/>
<dbReference type="InterPro" id="IPR029052">
    <property type="entry name" value="Metallo-depent_PP-like"/>
</dbReference>
<sequence length="280" mass="31966">MNIGVLSDLHVDLNNGQCSPSVEDALCSVIRKRKLELMIIAGDVSNHYTSTLDTLTRLERDSGIPCLFVPGNHDLWQKDGEGAESGSDDGIGVDPYQELLAYPHNLGNGPYLIGSDWAVVGDAGWYDYSFGDSSFSEEQFRERTKDERVWKDKLYVRWGHSDREVSDFFYDRLKAQLESVKNRQVIVVTHTLTHREFTVPLPNEEWRYFNAFLGSEKYGELIEAYDDSVRYAVSGHVHYRKRIMIGRTEYMNTCLGYVREWRCGADAVAEVEAALQTIML</sequence>
<organism evidence="2 3">
    <name type="scientific">Paenibacillus chungangensis</name>
    <dbReference type="NCBI Taxonomy" id="696535"/>
    <lineage>
        <taxon>Bacteria</taxon>
        <taxon>Bacillati</taxon>
        <taxon>Bacillota</taxon>
        <taxon>Bacilli</taxon>
        <taxon>Bacillales</taxon>
        <taxon>Paenibacillaceae</taxon>
        <taxon>Paenibacillus</taxon>
    </lineage>
</organism>
<dbReference type="EMBL" id="JBHTJZ010000005">
    <property type="protein sequence ID" value="MFD0958733.1"/>
    <property type="molecule type" value="Genomic_DNA"/>
</dbReference>
<evidence type="ECO:0000259" key="1">
    <source>
        <dbReference type="Pfam" id="PF00149"/>
    </source>
</evidence>
<dbReference type="NCBIfam" id="TIGR03729">
    <property type="entry name" value="acc_ester"/>
    <property type="match status" value="1"/>
</dbReference>
<dbReference type="PANTHER" id="PTHR36492:SF2">
    <property type="entry name" value="[ACYL-CARRIER-PROTEIN] PHOSPHODIESTERASE PPTH"/>
    <property type="match status" value="1"/>
</dbReference>
<dbReference type="InterPro" id="IPR004843">
    <property type="entry name" value="Calcineurin-like_PHP"/>
</dbReference>
<dbReference type="SUPFAM" id="SSF56300">
    <property type="entry name" value="Metallo-dependent phosphatases"/>
    <property type="match status" value="1"/>
</dbReference>
<reference evidence="3" key="1">
    <citation type="journal article" date="2019" name="Int. J. Syst. Evol. Microbiol.">
        <title>The Global Catalogue of Microorganisms (GCM) 10K type strain sequencing project: providing services to taxonomists for standard genome sequencing and annotation.</title>
        <authorList>
            <consortium name="The Broad Institute Genomics Platform"/>
            <consortium name="The Broad Institute Genome Sequencing Center for Infectious Disease"/>
            <person name="Wu L."/>
            <person name="Ma J."/>
        </authorList>
    </citation>
    <scope>NUCLEOTIDE SEQUENCE [LARGE SCALE GENOMIC DNA]</scope>
    <source>
        <strain evidence="3">CCUG 59129</strain>
    </source>
</reference>
<dbReference type="PANTHER" id="PTHR36492">
    <property type="match status" value="1"/>
</dbReference>
<accession>A0ABW3HMN2</accession>
<dbReference type="Pfam" id="PF00149">
    <property type="entry name" value="Metallophos"/>
    <property type="match status" value="1"/>
</dbReference>
<feature type="domain" description="Calcineurin-like phosphoesterase" evidence="1">
    <location>
        <begin position="1"/>
        <end position="239"/>
    </location>
</feature>
<comment type="caution">
    <text evidence="2">The sequence shown here is derived from an EMBL/GenBank/DDBJ whole genome shotgun (WGS) entry which is preliminary data.</text>
</comment>
<gene>
    <name evidence="2" type="ORF">ACFQ2I_04955</name>
</gene>